<reference evidence="3" key="1">
    <citation type="journal article" date="2022" name="Int. J. Mol. Sci.">
        <title>Draft Genome of Tanacetum Coccineum: Genomic Comparison of Closely Related Tanacetum-Family Plants.</title>
        <authorList>
            <person name="Yamashiro T."/>
            <person name="Shiraishi A."/>
            <person name="Nakayama K."/>
            <person name="Satake H."/>
        </authorList>
    </citation>
    <scope>NUCLEOTIDE SEQUENCE</scope>
</reference>
<evidence type="ECO:0000256" key="1">
    <source>
        <dbReference type="SAM" id="Coils"/>
    </source>
</evidence>
<sequence length="425" mass="48635">MANLDFCDKHNMVSYLQKSEGSEGFHQIIDFLTTSHISTLENRDIGITATIDGKVKVVSEASIRRHLKLEDSDTINTLPTSEIFNNMKRASKGYTGVDTPLFQTMLVQGQILQGPDMTLNELTVLCTALSNKVETLKSDVKQKLEHKGRKIAQIDEDEGITLVQMSAQTQGMHEHDFEESDFEFIAPEEDYTAKTDISTANVLVSTAGAEVSTASPEKKTKLKLEEERLGLEEALRLQEQLDEEERQRIARVHEEASTFNAEEWDNIQSQIEANEELAHRLQAQERERYSEHDKARLLSDDTVPKVVAGSSKIDAEQELNQEISKRQNIGEDSEPAKESKDELSQEQLQQLMIIVLEEGMNVEALQTKYLIIDWENFNRDDLVKLWSLVHERFNSTEPTEDKERELWVELKRLFEPDDNDTLWKL</sequence>
<evidence type="ECO:0000313" key="4">
    <source>
        <dbReference type="Proteomes" id="UP001151760"/>
    </source>
</evidence>
<gene>
    <name evidence="3" type="ORF">Tco_0769134</name>
</gene>
<dbReference type="EMBL" id="BQNB010011128">
    <property type="protein sequence ID" value="GJS86498.1"/>
    <property type="molecule type" value="Genomic_DNA"/>
</dbReference>
<feature type="region of interest" description="Disordered" evidence="2">
    <location>
        <begin position="310"/>
        <end position="343"/>
    </location>
</feature>
<keyword evidence="4" id="KW-1185">Reference proteome</keyword>
<dbReference type="Proteomes" id="UP001151760">
    <property type="component" value="Unassembled WGS sequence"/>
</dbReference>
<proteinExistence type="predicted"/>
<accession>A0ABQ4ZCB6</accession>
<keyword evidence="1" id="KW-0175">Coiled coil</keyword>
<organism evidence="3 4">
    <name type="scientific">Tanacetum coccineum</name>
    <dbReference type="NCBI Taxonomy" id="301880"/>
    <lineage>
        <taxon>Eukaryota</taxon>
        <taxon>Viridiplantae</taxon>
        <taxon>Streptophyta</taxon>
        <taxon>Embryophyta</taxon>
        <taxon>Tracheophyta</taxon>
        <taxon>Spermatophyta</taxon>
        <taxon>Magnoliopsida</taxon>
        <taxon>eudicotyledons</taxon>
        <taxon>Gunneridae</taxon>
        <taxon>Pentapetalae</taxon>
        <taxon>asterids</taxon>
        <taxon>campanulids</taxon>
        <taxon>Asterales</taxon>
        <taxon>Asteraceae</taxon>
        <taxon>Asteroideae</taxon>
        <taxon>Anthemideae</taxon>
        <taxon>Anthemidinae</taxon>
        <taxon>Tanacetum</taxon>
    </lineage>
</organism>
<comment type="caution">
    <text evidence="3">The sequence shown here is derived from an EMBL/GenBank/DDBJ whole genome shotgun (WGS) entry which is preliminary data.</text>
</comment>
<feature type="compositionally biased region" description="Basic and acidic residues" evidence="2">
    <location>
        <begin position="323"/>
        <end position="343"/>
    </location>
</feature>
<protein>
    <submittedName>
        <fullName evidence="3">Uncharacterized protein</fullName>
    </submittedName>
</protein>
<name>A0ABQ4ZCB6_9ASTR</name>
<feature type="coiled-coil region" evidence="1">
    <location>
        <begin position="221"/>
        <end position="287"/>
    </location>
</feature>
<evidence type="ECO:0000313" key="3">
    <source>
        <dbReference type="EMBL" id="GJS86498.1"/>
    </source>
</evidence>
<reference evidence="3" key="2">
    <citation type="submission" date="2022-01" db="EMBL/GenBank/DDBJ databases">
        <authorList>
            <person name="Yamashiro T."/>
            <person name="Shiraishi A."/>
            <person name="Satake H."/>
            <person name="Nakayama K."/>
        </authorList>
    </citation>
    <scope>NUCLEOTIDE SEQUENCE</scope>
</reference>
<evidence type="ECO:0000256" key="2">
    <source>
        <dbReference type="SAM" id="MobiDB-lite"/>
    </source>
</evidence>